<reference evidence="2 3" key="1">
    <citation type="journal article" date="2017" name="Nat. Commun.">
        <title>In situ click chemistry generation of cyclooxygenase-2 inhibitors.</title>
        <authorList>
            <person name="Bhardwaj A."/>
            <person name="Kaur J."/>
            <person name="Wuest M."/>
            <person name="Wuest F."/>
        </authorList>
    </citation>
    <scope>NUCLEOTIDE SEQUENCE [LARGE SCALE GENOMIC DNA]</scope>
    <source>
        <strain evidence="2">S2_018_000_R2_106</strain>
    </source>
</reference>
<dbReference type="EMBL" id="VAFM01000002">
    <property type="protein sequence ID" value="TKW60808.1"/>
    <property type="molecule type" value="Genomic_DNA"/>
</dbReference>
<dbReference type="GO" id="GO:0044183">
    <property type="term" value="F:protein folding chaperone"/>
    <property type="evidence" value="ECO:0007669"/>
    <property type="project" value="TreeGrafter"/>
</dbReference>
<name>A0A6N4R039_BLAVI</name>
<dbReference type="GO" id="GO:0003677">
    <property type="term" value="F:DNA binding"/>
    <property type="evidence" value="ECO:0007669"/>
    <property type="project" value="InterPro"/>
</dbReference>
<dbReference type="PANTHER" id="PTHR30111:SF1">
    <property type="entry name" value="33 KDA CHAPERONIN"/>
    <property type="match status" value="1"/>
</dbReference>
<sequence length="294" mass="31656">MTSTPANVLLPFQFHNLPIRGRLLQLHGLAEHIPSLREATPCTQTLAELLAAAALLAHDTKHTLSVSLQLQHAELGALIFANCSTTSDSPATLKAYANPAAQGTPFETLATTEGGIFAITMEPADLSNRYQSLVPLSGTSAAESLAYYFEHSVQTPTLFVVFANTEQATALMLQALPTAQHEDPMSDDDWNRMKLLLQTLTPQEALDPSIAPETLLMRLFAEDDISTFEAETPAFAADNPRARMLAALAGLPQEELAELMTLGTITLTDNTTGQSVSFTADELAHLQDVPTTEN</sequence>
<proteinExistence type="predicted"/>
<dbReference type="AlphaFoldDB" id="A0A6N4R039"/>
<dbReference type="InterPro" id="IPR016153">
    <property type="entry name" value="Heat_shock_Hsp33_N"/>
</dbReference>
<accession>A0A6N4R039</accession>
<comment type="caution">
    <text evidence="2">The sequence shown here is derived from an EMBL/GenBank/DDBJ whole genome shotgun (WGS) entry which is preliminary data.</text>
</comment>
<dbReference type="SUPFAM" id="SSF64397">
    <property type="entry name" value="Hsp33 domain"/>
    <property type="match status" value="1"/>
</dbReference>
<dbReference type="GO" id="GO:0051082">
    <property type="term" value="F:unfolded protein binding"/>
    <property type="evidence" value="ECO:0007669"/>
    <property type="project" value="InterPro"/>
</dbReference>
<dbReference type="InterPro" id="IPR023212">
    <property type="entry name" value="Hsp33_helix_hairpin_bin_dom_sf"/>
</dbReference>
<evidence type="ECO:0000313" key="3">
    <source>
        <dbReference type="Proteomes" id="UP000320948"/>
    </source>
</evidence>
<dbReference type="GO" id="GO:0042026">
    <property type="term" value="P:protein refolding"/>
    <property type="evidence" value="ECO:0007669"/>
    <property type="project" value="TreeGrafter"/>
</dbReference>
<dbReference type="Gene3D" id="3.55.30.10">
    <property type="entry name" value="Hsp33 domain"/>
    <property type="match status" value="1"/>
</dbReference>
<dbReference type="PANTHER" id="PTHR30111">
    <property type="entry name" value="33 KDA CHAPERONIN"/>
    <property type="match status" value="1"/>
</dbReference>
<organism evidence="2 3">
    <name type="scientific">Blastochloris viridis</name>
    <name type="common">Rhodopseudomonas viridis</name>
    <dbReference type="NCBI Taxonomy" id="1079"/>
    <lineage>
        <taxon>Bacteria</taxon>
        <taxon>Pseudomonadati</taxon>
        <taxon>Pseudomonadota</taxon>
        <taxon>Alphaproteobacteria</taxon>
        <taxon>Hyphomicrobiales</taxon>
        <taxon>Blastochloridaceae</taxon>
        <taxon>Blastochloris</taxon>
    </lineage>
</organism>
<dbReference type="Proteomes" id="UP000320948">
    <property type="component" value="Unassembled WGS sequence"/>
</dbReference>
<dbReference type="Pfam" id="PF01430">
    <property type="entry name" value="HSP33"/>
    <property type="match status" value="1"/>
</dbReference>
<dbReference type="GO" id="GO:0005737">
    <property type="term" value="C:cytoplasm"/>
    <property type="evidence" value="ECO:0007669"/>
    <property type="project" value="InterPro"/>
</dbReference>
<evidence type="ECO:0000313" key="2">
    <source>
        <dbReference type="EMBL" id="TKW60808.1"/>
    </source>
</evidence>
<protein>
    <recommendedName>
        <fullName evidence="1">HTH Mu-type domain-containing protein</fullName>
    </recommendedName>
</protein>
<gene>
    <name evidence="2" type="ORF">DI628_07925</name>
</gene>
<dbReference type="InterPro" id="IPR003314">
    <property type="entry name" value="Mu-type_HTH"/>
</dbReference>
<feature type="domain" description="HTH Mu-type" evidence="1">
    <location>
        <begin position="274"/>
        <end position="294"/>
    </location>
</feature>
<dbReference type="PROSITE" id="PS51702">
    <property type="entry name" value="HTH_MU"/>
    <property type="match status" value="1"/>
</dbReference>
<dbReference type="Gene3D" id="1.10.287.480">
    <property type="entry name" value="helix hairpin bin"/>
    <property type="match status" value="1"/>
</dbReference>
<evidence type="ECO:0000259" key="1">
    <source>
        <dbReference type="PROSITE" id="PS51702"/>
    </source>
</evidence>
<dbReference type="InterPro" id="IPR000397">
    <property type="entry name" value="Heat_shock_Hsp33"/>
</dbReference>